<gene>
    <name evidence="2" type="ORF">PHYPA_023788</name>
</gene>
<proteinExistence type="predicted"/>
<evidence type="ECO:0000313" key="2">
    <source>
        <dbReference type="EMBL" id="PNR33972.1"/>
    </source>
</evidence>
<dbReference type="EnsemblPlants" id="Pp3c19_6610V3.1">
    <property type="protein sequence ID" value="Pp3c19_6610V3.1"/>
    <property type="gene ID" value="Pp3c19_6610"/>
</dbReference>
<organism evidence="2">
    <name type="scientific">Physcomitrium patens</name>
    <name type="common">Spreading-leaved earth moss</name>
    <name type="synonym">Physcomitrella patens</name>
    <dbReference type="NCBI Taxonomy" id="3218"/>
    <lineage>
        <taxon>Eukaryota</taxon>
        <taxon>Viridiplantae</taxon>
        <taxon>Streptophyta</taxon>
        <taxon>Embryophyta</taxon>
        <taxon>Bryophyta</taxon>
        <taxon>Bryophytina</taxon>
        <taxon>Bryopsida</taxon>
        <taxon>Funariidae</taxon>
        <taxon>Funariales</taxon>
        <taxon>Funariaceae</taxon>
        <taxon>Physcomitrium</taxon>
    </lineage>
</organism>
<keyword evidence="4" id="KW-1185">Reference proteome</keyword>
<feature type="region of interest" description="Disordered" evidence="1">
    <location>
        <begin position="1"/>
        <end position="20"/>
    </location>
</feature>
<dbReference type="EMBL" id="ABEU02000019">
    <property type="protein sequence ID" value="PNR33972.1"/>
    <property type="molecule type" value="Genomic_DNA"/>
</dbReference>
<reference evidence="2 4" key="1">
    <citation type="journal article" date="2008" name="Science">
        <title>The Physcomitrella genome reveals evolutionary insights into the conquest of land by plants.</title>
        <authorList>
            <person name="Rensing S."/>
            <person name="Lang D."/>
            <person name="Zimmer A."/>
            <person name="Terry A."/>
            <person name="Salamov A."/>
            <person name="Shapiro H."/>
            <person name="Nishiyama T."/>
            <person name="Perroud P.-F."/>
            <person name="Lindquist E."/>
            <person name="Kamisugi Y."/>
            <person name="Tanahashi T."/>
            <person name="Sakakibara K."/>
            <person name="Fujita T."/>
            <person name="Oishi K."/>
            <person name="Shin-I T."/>
            <person name="Kuroki Y."/>
            <person name="Toyoda A."/>
            <person name="Suzuki Y."/>
            <person name="Hashimoto A."/>
            <person name="Yamaguchi K."/>
            <person name="Sugano A."/>
            <person name="Kohara Y."/>
            <person name="Fujiyama A."/>
            <person name="Anterola A."/>
            <person name="Aoki S."/>
            <person name="Ashton N."/>
            <person name="Barbazuk W.B."/>
            <person name="Barker E."/>
            <person name="Bennetzen J."/>
            <person name="Bezanilla M."/>
            <person name="Blankenship R."/>
            <person name="Cho S.H."/>
            <person name="Dutcher S."/>
            <person name="Estelle M."/>
            <person name="Fawcett J.A."/>
            <person name="Gundlach H."/>
            <person name="Hanada K."/>
            <person name="Heyl A."/>
            <person name="Hicks K.A."/>
            <person name="Hugh J."/>
            <person name="Lohr M."/>
            <person name="Mayer K."/>
            <person name="Melkozernov A."/>
            <person name="Murata T."/>
            <person name="Nelson D."/>
            <person name="Pils B."/>
            <person name="Prigge M."/>
            <person name="Reiss B."/>
            <person name="Renner T."/>
            <person name="Rombauts S."/>
            <person name="Rushton P."/>
            <person name="Sanderfoot A."/>
            <person name="Schween G."/>
            <person name="Shiu S.-H."/>
            <person name="Stueber K."/>
            <person name="Theodoulou F.L."/>
            <person name="Tu H."/>
            <person name="Van de Peer Y."/>
            <person name="Verrier P.J."/>
            <person name="Waters E."/>
            <person name="Wood A."/>
            <person name="Yang L."/>
            <person name="Cove D."/>
            <person name="Cuming A."/>
            <person name="Hasebe M."/>
            <person name="Lucas S."/>
            <person name="Mishler D.B."/>
            <person name="Reski R."/>
            <person name="Grigoriev I."/>
            <person name="Quatrano R.S."/>
            <person name="Boore J.L."/>
        </authorList>
    </citation>
    <scope>NUCLEOTIDE SEQUENCE [LARGE SCALE GENOMIC DNA]</scope>
    <source>
        <strain evidence="3 4">cv. Gransden 2004</strain>
    </source>
</reference>
<name>A0A2K1IXH0_PHYPA</name>
<reference evidence="3" key="3">
    <citation type="submission" date="2020-12" db="UniProtKB">
        <authorList>
            <consortium name="EnsemblPlants"/>
        </authorList>
    </citation>
    <scope>IDENTIFICATION</scope>
</reference>
<dbReference type="InParanoid" id="A0A2K1IXH0"/>
<dbReference type="Gramene" id="Pp3c19_6610V3.1">
    <property type="protein sequence ID" value="Pp3c19_6610V3.1"/>
    <property type="gene ID" value="Pp3c19_6610"/>
</dbReference>
<dbReference type="AlphaFoldDB" id="A0A2K1IXH0"/>
<evidence type="ECO:0000313" key="3">
    <source>
        <dbReference type="EnsemblPlants" id="Pp3c19_6610V3.1"/>
    </source>
</evidence>
<evidence type="ECO:0000313" key="4">
    <source>
        <dbReference type="Proteomes" id="UP000006727"/>
    </source>
</evidence>
<protein>
    <submittedName>
        <fullName evidence="2 3">Uncharacterized protein</fullName>
    </submittedName>
</protein>
<accession>A0A2K1IXH0</accession>
<sequence length="120" mass="13560">MGVAQRKLGGPMTHRFHSHDRGEYYPRTVPALRRFRRVRSLPTLSTELPAGSRRRVRRATEQRSLPALCSGGITGLNVLRRSPCPTCIFRLPSFLSFPIPTPSSVPFLLSRFSPIFTILQ</sequence>
<evidence type="ECO:0000256" key="1">
    <source>
        <dbReference type="SAM" id="MobiDB-lite"/>
    </source>
</evidence>
<reference evidence="2 4" key="2">
    <citation type="journal article" date="2018" name="Plant J.">
        <title>The Physcomitrella patens chromosome-scale assembly reveals moss genome structure and evolution.</title>
        <authorList>
            <person name="Lang D."/>
            <person name="Ullrich K.K."/>
            <person name="Murat F."/>
            <person name="Fuchs J."/>
            <person name="Jenkins J."/>
            <person name="Haas F.B."/>
            <person name="Piednoel M."/>
            <person name="Gundlach H."/>
            <person name="Van Bel M."/>
            <person name="Meyberg R."/>
            <person name="Vives C."/>
            <person name="Morata J."/>
            <person name="Symeonidi A."/>
            <person name="Hiss M."/>
            <person name="Muchero W."/>
            <person name="Kamisugi Y."/>
            <person name="Saleh O."/>
            <person name="Blanc G."/>
            <person name="Decker E.L."/>
            <person name="van Gessel N."/>
            <person name="Grimwood J."/>
            <person name="Hayes R.D."/>
            <person name="Graham S.W."/>
            <person name="Gunter L.E."/>
            <person name="McDaniel S.F."/>
            <person name="Hoernstein S.N.W."/>
            <person name="Larsson A."/>
            <person name="Li F.W."/>
            <person name="Perroud P.F."/>
            <person name="Phillips J."/>
            <person name="Ranjan P."/>
            <person name="Rokshar D.S."/>
            <person name="Rothfels C.J."/>
            <person name="Schneider L."/>
            <person name="Shu S."/>
            <person name="Stevenson D.W."/>
            <person name="Thummler F."/>
            <person name="Tillich M."/>
            <person name="Villarreal Aguilar J.C."/>
            <person name="Widiez T."/>
            <person name="Wong G.K."/>
            <person name="Wymore A."/>
            <person name="Zhang Y."/>
            <person name="Zimmer A.D."/>
            <person name="Quatrano R.S."/>
            <person name="Mayer K.F.X."/>
            <person name="Goodstein D."/>
            <person name="Casacuberta J.M."/>
            <person name="Vandepoele K."/>
            <person name="Reski R."/>
            <person name="Cuming A.C."/>
            <person name="Tuskan G.A."/>
            <person name="Maumus F."/>
            <person name="Salse J."/>
            <person name="Schmutz J."/>
            <person name="Rensing S.A."/>
        </authorList>
    </citation>
    <scope>NUCLEOTIDE SEQUENCE [LARGE SCALE GENOMIC DNA]</scope>
    <source>
        <strain evidence="3 4">cv. Gransden 2004</strain>
    </source>
</reference>
<dbReference type="Proteomes" id="UP000006727">
    <property type="component" value="Chromosome 19"/>
</dbReference>